<evidence type="ECO:0000313" key="2">
    <source>
        <dbReference type="EMBL" id="OXM88243.1"/>
    </source>
</evidence>
<dbReference type="AlphaFoldDB" id="A0A229UY05"/>
<dbReference type="SUPFAM" id="SSF52317">
    <property type="entry name" value="Class I glutamine amidotransferase-like"/>
    <property type="match status" value="1"/>
</dbReference>
<reference evidence="2 3" key="1">
    <citation type="submission" date="2017-07" db="EMBL/GenBank/DDBJ databases">
        <title>Genome sequencing and assembly of Paenibacillus rigui.</title>
        <authorList>
            <person name="Mayilraj S."/>
        </authorList>
    </citation>
    <scope>NUCLEOTIDE SEQUENCE [LARGE SCALE GENOMIC DNA]</scope>
    <source>
        <strain evidence="2 3">JCM 16352</strain>
    </source>
</reference>
<dbReference type="InterPro" id="IPR029062">
    <property type="entry name" value="Class_I_gatase-like"/>
</dbReference>
<dbReference type="InterPro" id="IPR052158">
    <property type="entry name" value="INH-QAR"/>
</dbReference>
<proteinExistence type="predicted"/>
<comment type="caution">
    <text evidence="2">The sequence shown here is derived from an EMBL/GenBank/DDBJ whole genome shotgun (WGS) entry which is preliminary data.</text>
</comment>
<dbReference type="InterPro" id="IPR002818">
    <property type="entry name" value="DJ-1/PfpI"/>
</dbReference>
<evidence type="ECO:0000313" key="3">
    <source>
        <dbReference type="Proteomes" id="UP000215509"/>
    </source>
</evidence>
<accession>A0A229UY05</accession>
<dbReference type="PANTHER" id="PTHR43130">
    <property type="entry name" value="ARAC-FAMILY TRANSCRIPTIONAL REGULATOR"/>
    <property type="match status" value="1"/>
</dbReference>
<dbReference type="OrthoDB" id="9803764at2"/>
<dbReference type="Gene3D" id="3.40.50.880">
    <property type="match status" value="1"/>
</dbReference>
<sequence length="193" mass="21663">MKIAFVLFDQVTLLDFIGFYDAMTRLKSLQLMEEVSWDLCGLTEEVSDEAGVMLKINRVRPNLSEYDVVYVPGGRGTRRLKGDPQFISWLQTAAQAKYKISVCTGAHLLGVAGYLEGRRATTIASAFESLLPYCEEVLDERIVKDGDVVTAGGVATSLDLGLFMIEYWLGPYAAQKVQDEMDYPYYVTRKYIV</sequence>
<dbReference type="Pfam" id="PF01965">
    <property type="entry name" value="DJ-1_PfpI"/>
    <property type="match status" value="1"/>
</dbReference>
<protein>
    <submittedName>
        <fullName evidence="2">Thiamine biosynthesis protein ThiJ</fullName>
    </submittedName>
</protein>
<dbReference type="EMBL" id="NMQW01000002">
    <property type="protein sequence ID" value="OXM88243.1"/>
    <property type="molecule type" value="Genomic_DNA"/>
</dbReference>
<feature type="domain" description="DJ-1/PfpI" evidence="1">
    <location>
        <begin position="1"/>
        <end position="165"/>
    </location>
</feature>
<name>A0A229UY05_9BACL</name>
<gene>
    <name evidence="2" type="ORF">CF651_01590</name>
</gene>
<dbReference type="RefSeq" id="WP_094013490.1">
    <property type="nucleotide sequence ID" value="NZ_NMQW01000002.1"/>
</dbReference>
<dbReference type="PANTHER" id="PTHR43130:SF3">
    <property type="entry name" value="HTH-TYPE TRANSCRIPTIONAL REGULATOR RV1931C"/>
    <property type="match status" value="1"/>
</dbReference>
<organism evidence="2 3">
    <name type="scientific">Paenibacillus rigui</name>
    <dbReference type="NCBI Taxonomy" id="554312"/>
    <lineage>
        <taxon>Bacteria</taxon>
        <taxon>Bacillati</taxon>
        <taxon>Bacillota</taxon>
        <taxon>Bacilli</taxon>
        <taxon>Bacillales</taxon>
        <taxon>Paenibacillaceae</taxon>
        <taxon>Paenibacillus</taxon>
    </lineage>
</organism>
<dbReference type="Proteomes" id="UP000215509">
    <property type="component" value="Unassembled WGS sequence"/>
</dbReference>
<keyword evidence="3" id="KW-1185">Reference proteome</keyword>
<evidence type="ECO:0000259" key="1">
    <source>
        <dbReference type="Pfam" id="PF01965"/>
    </source>
</evidence>